<dbReference type="EMBL" id="JAEUBG010002777">
    <property type="protein sequence ID" value="KAH3684081.1"/>
    <property type="molecule type" value="Genomic_DNA"/>
</dbReference>
<comment type="function">
    <text evidence="4">Mediates inactivation of the TORC1 complex in response to amino acid starvation. Required for meiotic nuclear division.</text>
</comment>
<proteinExistence type="inferred from homology"/>
<evidence type="ECO:0000313" key="7">
    <source>
        <dbReference type="Proteomes" id="UP000774326"/>
    </source>
</evidence>
<reference evidence="6" key="1">
    <citation type="journal article" date="2021" name="Open Biol.">
        <title>Shared evolutionary footprints suggest mitochondrial oxidative damage underlies multiple complex I losses in fungi.</title>
        <authorList>
            <person name="Schikora-Tamarit M.A."/>
            <person name="Marcet-Houben M."/>
            <person name="Nosek J."/>
            <person name="Gabaldon T."/>
        </authorList>
    </citation>
    <scope>NUCLEOTIDE SEQUENCE</scope>
    <source>
        <strain evidence="6">CBS2887</strain>
    </source>
</reference>
<evidence type="ECO:0000256" key="2">
    <source>
        <dbReference type="ARBA" id="ARBA00017880"/>
    </source>
</evidence>
<dbReference type="PANTHER" id="PTHR13153">
    <property type="entry name" value="CGTHBA PROTEIN -14 GENE PROTEIN"/>
    <property type="match status" value="1"/>
</dbReference>
<dbReference type="GO" id="GO:1990130">
    <property type="term" value="C:GATOR1 complex"/>
    <property type="evidence" value="ECO:0007669"/>
    <property type="project" value="TreeGrafter"/>
</dbReference>
<dbReference type="Pfam" id="PF24064">
    <property type="entry name" value="HTH_NPRL3"/>
    <property type="match status" value="1"/>
</dbReference>
<dbReference type="GO" id="GO:0005774">
    <property type="term" value="C:vacuolar membrane"/>
    <property type="evidence" value="ECO:0007669"/>
    <property type="project" value="UniProtKB-SubCell"/>
</dbReference>
<accession>A0A9P8TMT6</accession>
<sequence length="340" mass="38978">VLPGSYLSSTLNFIDTDDDGFADNNNNNNEYADDENMGFMALLLLDDPEKIITDLRAELSLPLSKFIRSISPMMSLSKLSANSQLDLSQVISFSKHLIYWRRARCIIPLHTKSVFIVSPMAPMQQIDTNIKLFKQEFPSLPSLATFLSLLSNSKPRKYAAIIPSKDHKEIYLDALAWLIRYGYVTQLLTFVWLKISNSIKIQVEEEMEKEGLIKSKGPAHKFQDIAVDNTGKTNGNKSKEKAKSYINGREVNIEENEEEEDIILLDPERATALERRWISKVFKNLNNTAPELLPLFQKVIKYFNGNYPIELVIFKESLSRHELKKLLYCISNNITSVKHW</sequence>
<evidence type="ECO:0000313" key="6">
    <source>
        <dbReference type="EMBL" id="KAH3684081.1"/>
    </source>
</evidence>
<dbReference type="Pfam" id="PF03666">
    <property type="entry name" value="NPR3"/>
    <property type="match status" value="1"/>
</dbReference>
<keyword evidence="4" id="KW-0469">Meiosis</keyword>
<dbReference type="InterPro" id="IPR056603">
    <property type="entry name" value="HTH_NPRL3"/>
</dbReference>
<dbReference type="GO" id="GO:0010508">
    <property type="term" value="P:positive regulation of autophagy"/>
    <property type="evidence" value="ECO:0007669"/>
    <property type="project" value="TreeGrafter"/>
</dbReference>
<comment type="similarity">
    <text evidence="1 4">Belongs to the NPR3 family.</text>
</comment>
<evidence type="ECO:0000256" key="4">
    <source>
        <dbReference type="RuleBase" id="RU368069"/>
    </source>
</evidence>
<dbReference type="GO" id="GO:1904262">
    <property type="term" value="P:negative regulation of TORC1 signaling"/>
    <property type="evidence" value="ECO:0007669"/>
    <property type="project" value="TreeGrafter"/>
</dbReference>
<name>A0A9P8TMT6_WICPI</name>
<comment type="subcellular location">
    <subcellularLocation>
        <location evidence="4">Vacuole membrane</location>
        <topology evidence="4">Peripheral membrane protein</topology>
    </subcellularLocation>
</comment>
<comment type="caution">
    <text evidence="6">The sequence shown here is derived from an EMBL/GenBank/DDBJ whole genome shotgun (WGS) entry which is preliminary data.</text>
</comment>
<protein>
    <recommendedName>
        <fullName evidence="2 4">Nitrogen permease regulator 3</fullName>
    </recommendedName>
    <alternativeName>
        <fullName evidence="3 4">Required for meiotic nuclear division protein 11</fullName>
    </alternativeName>
</protein>
<dbReference type="GO" id="GO:0051321">
    <property type="term" value="P:meiotic cell cycle"/>
    <property type="evidence" value="ECO:0007669"/>
    <property type="project" value="UniProtKB-UniRule"/>
</dbReference>
<reference evidence="6" key="2">
    <citation type="submission" date="2021-01" db="EMBL/GenBank/DDBJ databases">
        <authorList>
            <person name="Schikora-Tamarit M.A."/>
        </authorList>
    </citation>
    <scope>NUCLEOTIDE SEQUENCE</scope>
    <source>
        <strain evidence="6">CBS2887</strain>
    </source>
</reference>
<dbReference type="InterPro" id="IPR005365">
    <property type="entry name" value="Npr3"/>
</dbReference>
<dbReference type="AlphaFoldDB" id="A0A9P8TMT6"/>
<organism evidence="6 7">
    <name type="scientific">Wickerhamomyces pijperi</name>
    <name type="common">Yeast</name>
    <name type="synonym">Pichia pijperi</name>
    <dbReference type="NCBI Taxonomy" id="599730"/>
    <lineage>
        <taxon>Eukaryota</taxon>
        <taxon>Fungi</taxon>
        <taxon>Dikarya</taxon>
        <taxon>Ascomycota</taxon>
        <taxon>Saccharomycotina</taxon>
        <taxon>Saccharomycetes</taxon>
        <taxon>Phaffomycetales</taxon>
        <taxon>Wickerhamomycetaceae</taxon>
        <taxon>Wickerhamomyces</taxon>
    </lineage>
</organism>
<dbReference type="OrthoDB" id="18648at2759"/>
<keyword evidence="7" id="KW-1185">Reference proteome</keyword>
<evidence type="ECO:0000259" key="5">
    <source>
        <dbReference type="Pfam" id="PF24064"/>
    </source>
</evidence>
<dbReference type="PANTHER" id="PTHR13153:SF5">
    <property type="entry name" value="GATOR COMPLEX PROTEIN NPRL3"/>
    <property type="match status" value="1"/>
</dbReference>
<feature type="non-terminal residue" evidence="6">
    <location>
        <position position="1"/>
    </location>
</feature>
<keyword evidence="4" id="KW-0732">Signal</keyword>
<feature type="domain" description="GATOR1 complex protein NPRL3 C-terminal HTH" evidence="5">
    <location>
        <begin position="271"/>
        <end position="334"/>
    </location>
</feature>
<evidence type="ECO:0000256" key="1">
    <source>
        <dbReference type="ARBA" id="ARBA00010546"/>
    </source>
</evidence>
<gene>
    <name evidence="6" type="ORF">WICPIJ_004946</name>
</gene>
<dbReference type="GO" id="GO:0038202">
    <property type="term" value="P:TORC1 signaling"/>
    <property type="evidence" value="ECO:0007669"/>
    <property type="project" value="TreeGrafter"/>
</dbReference>
<evidence type="ECO:0000256" key="3">
    <source>
        <dbReference type="ARBA" id="ARBA00030028"/>
    </source>
</evidence>
<dbReference type="Proteomes" id="UP000774326">
    <property type="component" value="Unassembled WGS sequence"/>
</dbReference>
<dbReference type="GO" id="GO:0034198">
    <property type="term" value="P:cellular response to amino acid starvation"/>
    <property type="evidence" value="ECO:0007669"/>
    <property type="project" value="TreeGrafter"/>
</dbReference>